<evidence type="ECO:0000313" key="3">
    <source>
        <dbReference type="Proteomes" id="UP000224006"/>
    </source>
</evidence>
<organism evidence="2 3">
    <name type="scientific">Besnoitia besnoiti</name>
    <name type="common">Apicomplexan protozoan</name>
    <dbReference type="NCBI Taxonomy" id="94643"/>
    <lineage>
        <taxon>Eukaryota</taxon>
        <taxon>Sar</taxon>
        <taxon>Alveolata</taxon>
        <taxon>Apicomplexa</taxon>
        <taxon>Conoidasida</taxon>
        <taxon>Coccidia</taxon>
        <taxon>Eucoccidiorida</taxon>
        <taxon>Eimeriorina</taxon>
        <taxon>Sarcocystidae</taxon>
        <taxon>Besnoitia</taxon>
    </lineage>
</organism>
<dbReference type="Proteomes" id="UP000224006">
    <property type="component" value="Chromosome IV"/>
</dbReference>
<dbReference type="PANTHER" id="PTHR10242:SF7">
    <property type="entry name" value="HHH-GPD DOMAIN-CONTAINING PROTEIN"/>
    <property type="match status" value="1"/>
</dbReference>
<feature type="region of interest" description="Disordered" evidence="1">
    <location>
        <begin position="834"/>
        <end position="866"/>
    </location>
</feature>
<dbReference type="PANTHER" id="PTHR10242">
    <property type="entry name" value="8-OXOGUANINE DNA GLYCOSYLASE"/>
    <property type="match status" value="1"/>
</dbReference>
<feature type="compositionally biased region" description="Basic and acidic residues" evidence="1">
    <location>
        <begin position="333"/>
        <end position="347"/>
    </location>
</feature>
<dbReference type="OrthoDB" id="4951845at2759"/>
<evidence type="ECO:0000256" key="1">
    <source>
        <dbReference type="SAM" id="MobiDB-lite"/>
    </source>
</evidence>
<feature type="region of interest" description="Disordered" evidence="1">
    <location>
        <begin position="17"/>
        <end position="55"/>
    </location>
</feature>
<dbReference type="GO" id="GO:0034039">
    <property type="term" value="F:8-oxo-7,8-dihydroguanine DNA N-glycosylase activity"/>
    <property type="evidence" value="ECO:0007669"/>
    <property type="project" value="TreeGrafter"/>
</dbReference>
<feature type="region of interest" description="Disordered" evidence="1">
    <location>
        <begin position="1018"/>
        <end position="1123"/>
    </location>
</feature>
<feature type="region of interest" description="Disordered" evidence="1">
    <location>
        <begin position="561"/>
        <end position="612"/>
    </location>
</feature>
<dbReference type="InterPro" id="IPR052054">
    <property type="entry name" value="Oxidative_DNA_repair_enzyme"/>
</dbReference>
<feature type="region of interest" description="Disordered" evidence="1">
    <location>
        <begin position="111"/>
        <end position="159"/>
    </location>
</feature>
<feature type="compositionally biased region" description="Basic and acidic residues" evidence="1">
    <location>
        <begin position="1094"/>
        <end position="1110"/>
    </location>
</feature>
<feature type="compositionally biased region" description="Basic and acidic residues" evidence="1">
    <location>
        <begin position="369"/>
        <end position="378"/>
    </location>
</feature>
<dbReference type="InterPro" id="IPR011257">
    <property type="entry name" value="DNA_glycosylase"/>
</dbReference>
<dbReference type="RefSeq" id="XP_029219732.1">
    <property type="nucleotide sequence ID" value="XM_029363809.1"/>
</dbReference>
<comment type="caution">
    <text evidence="2">The sequence shown here is derived from an EMBL/GenBank/DDBJ whole genome shotgun (WGS) entry which is preliminary data.</text>
</comment>
<dbReference type="Gene3D" id="1.10.340.30">
    <property type="entry name" value="Hypothetical protein, domain 2"/>
    <property type="match status" value="1"/>
</dbReference>
<proteinExistence type="predicted"/>
<feature type="region of interest" description="Disordered" evidence="1">
    <location>
        <begin position="191"/>
        <end position="262"/>
    </location>
</feature>
<dbReference type="EMBL" id="NWUJ01000004">
    <property type="protein sequence ID" value="PFH35723.1"/>
    <property type="molecule type" value="Genomic_DNA"/>
</dbReference>
<name>A0A2A9MJ93_BESBE</name>
<gene>
    <name evidence="2" type="ORF">BESB_053740</name>
</gene>
<dbReference type="AlphaFoldDB" id="A0A2A9MJ93"/>
<feature type="compositionally biased region" description="Basic and acidic residues" evidence="1">
    <location>
        <begin position="395"/>
        <end position="421"/>
    </location>
</feature>
<dbReference type="GO" id="GO:0006285">
    <property type="term" value="P:base-excision repair, AP site formation"/>
    <property type="evidence" value="ECO:0007669"/>
    <property type="project" value="TreeGrafter"/>
</dbReference>
<reference evidence="2 3" key="1">
    <citation type="submission" date="2017-09" db="EMBL/GenBank/DDBJ databases">
        <title>Genome sequencing of Besnoitia besnoiti strain Bb-Ger1.</title>
        <authorList>
            <person name="Schares G."/>
            <person name="Venepally P."/>
            <person name="Lorenzi H.A."/>
        </authorList>
    </citation>
    <scope>NUCLEOTIDE SEQUENCE [LARGE SCALE GENOMIC DNA]</scope>
    <source>
        <strain evidence="2 3">Bb-Ger1</strain>
    </source>
</reference>
<dbReference type="KEGG" id="bbes:BESB_053740"/>
<dbReference type="SUPFAM" id="SSF48150">
    <property type="entry name" value="DNA-glycosylase"/>
    <property type="match status" value="1"/>
</dbReference>
<sequence>MGPTLVPVSLSPLLVTPRASRLARPPGGEGSDCQKEDYGAGQGSPAASLSAGFSPASQRRQLLSTFTAVFPPECTPRNTAPYGSSARALKRSTSAPLLLEAASCLAASPSHFRDPRATPSIRRAGRCRPSRLESASTVHATPPLSPVSAGTPGSTPVSPSTIAAAAEATAPHAERGSAGAAGVAEGLFDRAPHASGTETPRGPKEEGLLSPLLSPAAPKAKRRRLVLAETQSRDSSSSSPLHGESEASGAATPLQTPSRRPGFAGLQPDFFLHLHQWRYLPVSPAPAVRGRCAAGARSDTECFGLPGRELACAGGARDQCLGVSEPVWRQPRGGREYAGRLDSRHASAEGSRALEGAADAKADAGASRRAAEERHAGLRGERSCLSRRRVRDEEKDVVADAAEKKPRQRGSADDARPKPEDSQSSGRHQGPAERQVEVDASGKAKVTLLLSVPSWYSLAKAVCSYGFFCMEPNKWTPAASLVSEAAAACADAAKQVPKRGRREISSSVALEVARDTVGFEASQASRLVSAASAGSPGEAQAFGESCVRSVQSHGRLTAAPASSHFENGDAAGPGEAPRVSPRASRGRRRRASAKSAAVEKGESGRCSEGGVMSGEQTKAAADRFFLPGTFSRPLRFGPFMEKCCHVTFAMKDVGVLRLEILADAPLAPEEEDEILSQVRRMCRLSETDWRHAQAFWRLHPEAAERGFGLLFRSPTLWEDIVKTVTICNVRWRQSCVMNDLFCRRISSIPGSFPSPLDFLRFNAQDLSRLAGVGYRADRLLRLAHRVVDGSLDLAELDEGPPPPPTDSQGCDGVLGSSVSLSRLAAPACAASLPSNGVARGAQGGGGRRKKREESEPSEDTSYQDERKWRLLSTQEKLLAIHGIGPFAAHNILQLIGFTEVDAFDSETIRHMEEVHGVKKKSVKDVHEVARQRFAPYMPYQFVAYWYELWKHYEQKVGARSEVWTEQNSVFILQDERHMKPPCVTADGSLPAYASAAENAPANLLRQIRELGGLPFMAKPPPRVSASPKAEAEAVEDEPTAREANRDCGSAGAKPRLNPKREATGKAGRARGAKTSEARQLGKSLSQALRVRGRPNLEKSENDERSADGKSRSRRSLRLIAAKS</sequence>
<accession>A0A2A9MJ93</accession>
<dbReference type="GeneID" id="40310303"/>
<evidence type="ECO:0008006" key="4">
    <source>
        <dbReference type="Google" id="ProtNLM"/>
    </source>
</evidence>
<dbReference type="VEuPathDB" id="ToxoDB:BESB_053740"/>
<evidence type="ECO:0000313" key="2">
    <source>
        <dbReference type="EMBL" id="PFH35723.1"/>
    </source>
</evidence>
<protein>
    <recommendedName>
        <fullName evidence="4">HhH-GPD domain-containing protein</fullName>
    </recommendedName>
</protein>
<feature type="compositionally biased region" description="Low complexity" evidence="1">
    <location>
        <begin position="208"/>
        <end position="218"/>
    </location>
</feature>
<keyword evidence="3" id="KW-1185">Reference proteome</keyword>
<dbReference type="STRING" id="94643.A0A2A9MJ93"/>
<feature type="compositionally biased region" description="Low complexity" evidence="1">
    <location>
        <begin position="353"/>
        <end position="368"/>
    </location>
</feature>
<feature type="region of interest" description="Disordered" evidence="1">
    <location>
        <begin position="395"/>
        <end position="438"/>
    </location>
</feature>
<feature type="region of interest" description="Disordered" evidence="1">
    <location>
        <begin position="329"/>
        <end position="378"/>
    </location>
</feature>
<dbReference type="GO" id="GO:0005634">
    <property type="term" value="C:nucleus"/>
    <property type="evidence" value="ECO:0007669"/>
    <property type="project" value="TreeGrafter"/>
</dbReference>